<evidence type="ECO:0000313" key="13">
    <source>
        <dbReference type="EMBL" id="KAK2947945.1"/>
    </source>
</evidence>
<accession>A0ABQ9X9F5</accession>
<evidence type="ECO:0000256" key="8">
    <source>
        <dbReference type="ARBA" id="ARBA00032961"/>
    </source>
</evidence>
<dbReference type="PRINTS" id="PR00705">
    <property type="entry name" value="PAPAIN"/>
</dbReference>
<dbReference type="GO" id="GO:0008239">
    <property type="term" value="F:dipeptidyl-peptidase activity"/>
    <property type="evidence" value="ECO:0007669"/>
    <property type="project" value="UniProtKB-EC"/>
</dbReference>
<feature type="domain" description="Peptidase C1A papain C-terminal" evidence="12">
    <location>
        <begin position="213"/>
        <end position="437"/>
    </location>
</feature>
<evidence type="ECO:0000256" key="11">
    <source>
        <dbReference type="SAM" id="SignalP"/>
    </source>
</evidence>
<evidence type="ECO:0000256" key="2">
    <source>
        <dbReference type="ARBA" id="ARBA00008455"/>
    </source>
</evidence>
<organism evidence="13 14">
    <name type="scientific">Blattamonas nauphoetae</name>
    <dbReference type="NCBI Taxonomy" id="2049346"/>
    <lineage>
        <taxon>Eukaryota</taxon>
        <taxon>Metamonada</taxon>
        <taxon>Preaxostyla</taxon>
        <taxon>Oxymonadida</taxon>
        <taxon>Blattamonas</taxon>
    </lineage>
</organism>
<dbReference type="Gene3D" id="2.40.128.80">
    <property type="entry name" value="Cathepsin C, exclusion domain"/>
    <property type="match status" value="1"/>
</dbReference>
<dbReference type="Pfam" id="PF00112">
    <property type="entry name" value="Peptidase_C1"/>
    <property type="match status" value="1"/>
</dbReference>
<keyword evidence="10" id="KW-0812">Transmembrane</keyword>
<dbReference type="InterPro" id="IPR014882">
    <property type="entry name" value="CathepsinC_exc"/>
</dbReference>
<comment type="caution">
    <text evidence="13">The sequence shown here is derived from an EMBL/GenBank/DDBJ whole genome shotgun (WGS) entry which is preliminary data.</text>
</comment>
<gene>
    <name evidence="13" type="ORF">BLNAU_17172</name>
</gene>
<dbReference type="InterPro" id="IPR036496">
    <property type="entry name" value="CathepsinC_exc_dom_sf"/>
</dbReference>
<dbReference type="SMART" id="SM00645">
    <property type="entry name" value="Pept_C1"/>
    <property type="match status" value="1"/>
</dbReference>
<comment type="cofactor">
    <cofactor evidence="1">
        <name>chloride</name>
        <dbReference type="ChEBI" id="CHEBI:17996"/>
    </cofactor>
</comment>
<dbReference type="InterPro" id="IPR000668">
    <property type="entry name" value="Peptidase_C1A_C"/>
</dbReference>
<evidence type="ECO:0000256" key="3">
    <source>
        <dbReference type="ARBA" id="ARBA00011610"/>
    </source>
</evidence>
<dbReference type="Pfam" id="PF08773">
    <property type="entry name" value="CathepsinC_exc"/>
    <property type="match status" value="1"/>
</dbReference>
<name>A0ABQ9X9F5_9EUKA</name>
<evidence type="ECO:0000256" key="7">
    <source>
        <dbReference type="ARBA" id="ARBA00030778"/>
    </source>
</evidence>
<dbReference type="InterPro" id="IPR000169">
    <property type="entry name" value="Pept_cys_AS"/>
</dbReference>
<evidence type="ECO:0000259" key="12">
    <source>
        <dbReference type="SMART" id="SM00645"/>
    </source>
</evidence>
<dbReference type="SUPFAM" id="SSF54001">
    <property type="entry name" value="Cysteine proteinases"/>
    <property type="match status" value="1"/>
</dbReference>
<dbReference type="EMBL" id="JARBJD010000188">
    <property type="protein sequence ID" value="KAK2947945.1"/>
    <property type="molecule type" value="Genomic_DNA"/>
</dbReference>
<evidence type="ECO:0000256" key="6">
    <source>
        <dbReference type="ARBA" id="ARBA00029779"/>
    </source>
</evidence>
<keyword evidence="11" id="KW-0732">Signal</keyword>
<dbReference type="PANTHER" id="PTHR12411">
    <property type="entry name" value="CYSTEINE PROTEASE FAMILY C1-RELATED"/>
    <property type="match status" value="1"/>
</dbReference>
<keyword evidence="14" id="KW-1185">Reference proteome</keyword>
<keyword evidence="10" id="KW-0472">Membrane</keyword>
<evidence type="ECO:0000256" key="10">
    <source>
        <dbReference type="SAM" id="Phobius"/>
    </source>
</evidence>
<feature type="transmembrane region" description="Helical" evidence="10">
    <location>
        <begin position="455"/>
        <end position="478"/>
    </location>
</feature>
<dbReference type="InterPro" id="IPR038765">
    <property type="entry name" value="Papain-like_cys_pep_sf"/>
</dbReference>
<dbReference type="InterPro" id="IPR013128">
    <property type="entry name" value="Peptidase_C1A"/>
</dbReference>
<keyword evidence="13" id="KW-0378">Hydrolase</keyword>
<keyword evidence="10" id="KW-1133">Transmembrane helix</keyword>
<reference evidence="13 14" key="1">
    <citation type="journal article" date="2022" name="bioRxiv">
        <title>Genomics of Preaxostyla Flagellates Illuminates Evolutionary Transitions and the Path Towards Mitochondrial Loss.</title>
        <authorList>
            <person name="Novak L.V.F."/>
            <person name="Treitli S.C."/>
            <person name="Pyrih J."/>
            <person name="Halakuc P."/>
            <person name="Pipaliya S.V."/>
            <person name="Vacek V."/>
            <person name="Brzon O."/>
            <person name="Soukal P."/>
            <person name="Eme L."/>
            <person name="Dacks J.B."/>
            <person name="Karnkowska A."/>
            <person name="Elias M."/>
            <person name="Hampl V."/>
        </authorList>
    </citation>
    <scope>NUCLEOTIDE SEQUENCE [LARGE SCALE GENOMIC DNA]</scope>
    <source>
        <strain evidence="13">NAU3</strain>
        <tissue evidence="13">Gut</tissue>
    </source>
</reference>
<comment type="similarity">
    <text evidence="2">Belongs to the peptidase C1 family.</text>
</comment>
<comment type="subunit">
    <text evidence="3">Tetramer of heterotrimers consisting of exclusion domain, heavy- and light chains.</text>
</comment>
<evidence type="ECO:0000256" key="9">
    <source>
        <dbReference type="ARBA" id="ARBA00045556"/>
    </source>
</evidence>
<comment type="function">
    <text evidence="9">Thiol protease. Has dipeptidylpeptidase activity. Active against a broad range of dipeptide substrates composed of both polar and hydrophobic amino acids. Proline cannot occupy the P1 position and arginine cannot occupy the P2 position of the substrate. Can act as both an exopeptidase and endopeptidase. Activates serine proteases such as elastase, cathepsin G and granzymes A and B.</text>
</comment>
<evidence type="ECO:0000256" key="1">
    <source>
        <dbReference type="ARBA" id="ARBA00001923"/>
    </source>
</evidence>
<evidence type="ECO:0000256" key="5">
    <source>
        <dbReference type="ARBA" id="ARBA00029762"/>
    </source>
</evidence>
<dbReference type="Proteomes" id="UP001281761">
    <property type="component" value="Unassembled WGS sequence"/>
</dbReference>
<dbReference type="SUPFAM" id="SSF75001">
    <property type="entry name" value="Dipeptidyl peptidase I (cathepsin C), exclusion domain"/>
    <property type="match status" value="1"/>
</dbReference>
<proteinExistence type="inferred from homology"/>
<dbReference type="Gene3D" id="3.90.70.10">
    <property type="entry name" value="Cysteine proteinases"/>
    <property type="match status" value="1"/>
</dbReference>
<evidence type="ECO:0000313" key="14">
    <source>
        <dbReference type="Proteomes" id="UP001281761"/>
    </source>
</evidence>
<evidence type="ECO:0000256" key="4">
    <source>
        <dbReference type="ARBA" id="ARBA00014709"/>
    </source>
</evidence>
<protein>
    <recommendedName>
        <fullName evidence="4">Dipeptidyl peptidase 1</fullName>
    </recommendedName>
    <alternativeName>
        <fullName evidence="6">Cathepsin C</fullName>
    </alternativeName>
    <alternativeName>
        <fullName evidence="5">Cathepsin J</fullName>
    </alternativeName>
    <alternativeName>
        <fullName evidence="8">Dipeptidyl peptidase I</fullName>
    </alternativeName>
    <alternativeName>
        <fullName evidence="7">Dipeptidyl transferase</fullName>
    </alternativeName>
</protein>
<feature type="signal peptide" evidence="11">
    <location>
        <begin position="1"/>
        <end position="19"/>
    </location>
</feature>
<dbReference type="PROSITE" id="PS00139">
    <property type="entry name" value="THIOL_PROTEASE_CYS"/>
    <property type="match status" value="1"/>
</dbReference>
<feature type="chain" id="PRO_5045834631" description="Dipeptidyl peptidase 1" evidence="11">
    <location>
        <begin position="20"/>
        <end position="506"/>
    </location>
</feature>
<sequence length="506" mass="56416">MNLILALLPLIICDTPAKCEYEEILGKWTLSIGAMEADTLRDCQTLAPVTTASTIEIELAKPNLVLDKEGTTIGNWTRVSWEGVSIFMDKKHYFTFWKYEKKGEDFVTDCTRTMQGWAREDVVAPKELACWSAIKIGNNGKSEQPAPRPVERSIPQNKNYDYFYNSEGVRMVTDTMTLEAAVAIDESIARSTRFVRPHPPSPRPTNEARLAQFPKSLDWSNMTGRDYTTPVYNQFQCGSCYAFGAYSAVESRLLIESKGEIDVSLAMQDIVSCSTYSQKCDGGYAVEVGAWLKDHGTVEYKCFPYEALNDLPCGQKCTQPVRTVHVGSFGYVGGYYGACSEDLMVEELQKGPIPVNIVVVPSLKQLKTEIYYPTEPVEEWNTSVNHIVLLVGYGEEGGQKYWKIKNSWDTTWGDSGYGKIVRGNNTILIESMAEVLSPVVVVPKKALSFLKLLEFWLMAGLAGLVFVMLVVCMSLCCARQHSKGKKSQYQKIGSAGKDSGRARYAD</sequence>